<dbReference type="Proteomes" id="UP000324800">
    <property type="component" value="Unassembled WGS sequence"/>
</dbReference>
<name>A0A5J4WYX6_9EUKA</name>
<sequence length="408" mass="47608">MGFPSPIKQMKHYNAEQIIINQTHPKFHPQNSTTRLSVPFHQGDYHNDQNAINGYSLLMQETEIQKALIELEKDALDGDLECNYIEYSNEQNIKNITVEQNTNDQPIQFNQSNVNTILNEDMIRQLEYISAPVASSSSSTLCRTEEEVKRIIKNRIEDIEVIESLRIEVYISLKQDQLKDNDEIKEGNEDQYDLNRTNSSQLQSQRSIIMMDSEQTDQQMNHFSQSSEIDFTRSVPTVAPLSRVLDDVENKIKETRFKMEVSADPKNLLKIEDSIKDDIFALDQIKSRINDQIFKPFHAQRFLFEIPLNSIIHMDIQDPQTFHSLLKKQDNQQSDDELKGMETFISCDVLLIIDYSYNSSILPHFIIDTSYNKDNESNLNQNYTHVYFSIWRHTYSNITGRVINEDYD</sequence>
<accession>A0A5J4WYX6</accession>
<reference evidence="1 2" key="1">
    <citation type="submission" date="2019-03" db="EMBL/GenBank/DDBJ databases">
        <title>Single cell metagenomics reveals metabolic interactions within the superorganism composed of flagellate Streblomastix strix and complex community of Bacteroidetes bacteria on its surface.</title>
        <authorList>
            <person name="Treitli S.C."/>
            <person name="Kolisko M."/>
            <person name="Husnik F."/>
            <person name="Keeling P."/>
            <person name="Hampl V."/>
        </authorList>
    </citation>
    <scope>NUCLEOTIDE SEQUENCE [LARGE SCALE GENOMIC DNA]</scope>
    <source>
        <strain evidence="1">ST1C</strain>
    </source>
</reference>
<dbReference type="EMBL" id="SNRW01000697">
    <property type="protein sequence ID" value="KAA6399712.1"/>
    <property type="molecule type" value="Genomic_DNA"/>
</dbReference>
<organism evidence="1 2">
    <name type="scientific">Streblomastix strix</name>
    <dbReference type="NCBI Taxonomy" id="222440"/>
    <lineage>
        <taxon>Eukaryota</taxon>
        <taxon>Metamonada</taxon>
        <taxon>Preaxostyla</taxon>
        <taxon>Oxymonadida</taxon>
        <taxon>Streblomastigidae</taxon>
        <taxon>Streblomastix</taxon>
    </lineage>
</organism>
<dbReference type="AlphaFoldDB" id="A0A5J4WYX6"/>
<gene>
    <name evidence="1" type="ORF">EZS28_004764</name>
</gene>
<comment type="caution">
    <text evidence="1">The sequence shown here is derived from an EMBL/GenBank/DDBJ whole genome shotgun (WGS) entry which is preliminary data.</text>
</comment>
<evidence type="ECO:0000313" key="1">
    <source>
        <dbReference type="EMBL" id="KAA6399712.1"/>
    </source>
</evidence>
<proteinExistence type="predicted"/>
<protein>
    <submittedName>
        <fullName evidence="1">Uncharacterized protein</fullName>
    </submittedName>
</protein>
<evidence type="ECO:0000313" key="2">
    <source>
        <dbReference type="Proteomes" id="UP000324800"/>
    </source>
</evidence>